<gene>
    <name evidence="2" type="ORF">VR44_06700</name>
</gene>
<accession>A0A0F4JS93</accession>
<keyword evidence="3" id="KW-1185">Reference proteome</keyword>
<evidence type="ECO:0000313" key="3">
    <source>
        <dbReference type="Proteomes" id="UP000033551"/>
    </source>
</evidence>
<reference evidence="2 3" key="1">
    <citation type="submission" date="2015-02" db="EMBL/GenBank/DDBJ databases">
        <authorList>
            <person name="Ju K.-S."/>
            <person name="Doroghazi J.R."/>
            <person name="Metcalf W."/>
        </authorList>
    </citation>
    <scope>NUCLEOTIDE SEQUENCE [LARGE SCALE GENOMIC DNA]</scope>
    <source>
        <strain evidence="2 3">NRRL ISP-5550</strain>
    </source>
</reference>
<dbReference type="EMBL" id="JZWV01000124">
    <property type="protein sequence ID" value="KJY37035.1"/>
    <property type="molecule type" value="Genomic_DNA"/>
</dbReference>
<dbReference type="AlphaFoldDB" id="A0A0F4JS93"/>
<comment type="caution">
    <text evidence="2">The sequence shown here is derived from an EMBL/GenBank/DDBJ whole genome shotgun (WGS) entry which is preliminary data.</text>
</comment>
<dbReference type="PATRIC" id="fig|68223.7.peg.3258"/>
<sequence>MCGEGDALKVVRVQRHGVLRLPAGGRAGGRDALAVLRPDAQLAEIQVEMGIREMDRTFERGFGHPVWPSRAPAPEQAAGRRAGHRRPAHGGIRPPPARPPGRRGGPGRDR</sequence>
<proteinExistence type="predicted"/>
<protein>
    <submittedName>
        <fullName evidence="2">Uncharacterized protein</fullName>
    </submittedName>
</protein>
<evidence type="ECO:0000256" key="1">
    <source>
        <dbReference type="SAM" id="MobiDB-lite"/>
    </source>
</evidence>
<feature type="region of interest" description="Disordered" evidence="1">
    <location>
        <begin position="62"/>
        <end position="110"/>
    </location>
</feature>
<dbReference type="Proteomes" id="UP000033551">
    <property type="component" value="Unassembled WGS sequence"/>
</dbReference>
<organism evidence="2 3">
    <name type="scientific">Streptomyces katrae</name>
    <dbReference type="NCBI Taxonomy" id="68223"/>
    <lineage>
        <taxon>Bacteria</taxon>
        <taxon>Bacillati</taxon>
        <taxon>Actinomycetota</taxon>
        <taxon>Actinomycetes</taxon>
        <taxon>Kitasatosporales</taxon>
        <taxon>Streptomycetaceae</taxon>
        <taxon>Streptomyces</taxon>
    </lineage>
</organism>
<name>A0A0F4JS93_9ACTN</name>
<evidence type="ECO:0000313" key="2">
    <source>
        <dbReference type="EMBL" id="KJY37035.1"/>
    </source>
</evidence>